<dbReference type="PRINTS" id="PR00385">
    <property type="entry name" value="P450"/>
</dbReference>
<feature type="region of interest" description="Disordered" evidence="4">
    <location>
        <begin position="457"/>
        <end position="483"/>
    </location>
</feature>
<comment type="caution">
    <text evidence="5">The sequence shown here is derived from an EMBL/GenBank/DDBJ whole genome shotgun (WGS) entry which is preliminary data.</text>
</comment>
<keyword evidence="1 3" id="KW-0479">Metal-binding</keyword>
<dbReference type="EMBL" id="JAGGMS010000001">
    <property type="protein sequence ID" value="MBP2182955.1"/>
    <property type="molecule type" value="Genomic_DNA"/>
</dbReference>
<dbReference type="PANTHER" id="PTHR24301:SF2">
    <property type="entry name" value="THROMBOXANE-A SYNTHASE"/>
    <property type="match status" value="1"/>
</dbReference>
<dbReference type="CDD" id="cd00302">
    <property type="entry name" value="cytochrome_P450"/>
    <property type="match status" value="1"/>
</dbReference>
<dbReference type="RefSeq" id="WP_209666184.1">
    <property type="nucleotide sequence ID" value="NZ_JAGGMS010000001.1"/>
</dbReference>
<dbReference type="Pfam" id="PF00067">
    <property type="entry name" value="p450"/>
    <property type="match status" value="1"/>
</dbReference>
<dbReference type="PRINTS" id="PR00465">
    <property type="entry name" value="EP450IV"/>
</dbReference>
<dbReference type="PANTHER" id="PTHR24301">
    <property type="entry name" value="THROMBOXANE-A SYNTHASE"/>
    <property type="match status" value="1"/>
</dbReference>
<dbReference type="Gene3D" id="1.10.630.10">
    <property type="entry name" value="Cytochrome P450"/>
    <property type="match status" value="1"/>
</dbReference>
<accession>A0ABS4PU61</accession>
<evidence type="ECO:0000256" key="2">
    <source>
        <dbReference type="ARBA" id="ARBA00023004"/>
    </source>
</evidence>
<organism evidence="5 6">
    <name type="scientific">Amycolatopsis magusensis</name>
    <dbReference type="NCBI Taxonomy" id="882444"/>
    <lineage>
        <taxon>Bacteria</taxon>
        <taxon>Bacillati</taxon>
        <taxon>Actinomycetota</taxon>
        <taxon>Actinomycetes</taxon>
        <taxon>Pseudonocardiales</taxon>
        <taxon>Pseudonocardiaceae</taxon>
        <taxon>Amycolatopsis</taxon>
    </lineage>
</organism>
<dbReference type="InterPro" id="IPR002403">
    <property type="entry name" value="Cyt_P450_E_grp-IV"/>
</dbReference>
<protein>
    <submittedName>
        <fullName evidence="5">Cytochrome P450</fullName>
    </submittedName>
</protein>
<dbReference type="InterPro" id="IPR017972">
    <property type="entry name" value="Cyt_P450_CS"/>
</dbReference>
<evidence type="ECO:0000313" key="5">
    <source>
        <dbReference type="EMBL" id="MBP2182955.1"/>
    </source>
</evidence>
<evidence type="ECO:0000256" key="1">
    <source>
        <dbReference type="ARBA" id="ARBA00022723"/>
    </source>
</evidence>
<proteinExistence type="inferred from homology"/>
<dbReference type="InterPro" id="IPR001128">
    <property type="entry name" value="Cyt_P450"/>
</dbReference>
<dbReference type="Proteomes" id="UP000741013">
    <property type="component" value="Unassembled WGS sequence"/>
</dbReference>
<keyword evidence="3" id="KW-0503">Monooxygenase</keyword>
<keyword evidence="2 3" id="KW-0408">Iron</keyword>
<keyword evidence="3" id="KW-0349">Heme</keyword>
<keyword evidence="3" id="KW-0560">Oxidoreductase</keyword>
<dbReference type="SUPFAM" id="SSF48264">
    <property type="entry name" value="Cytochrome P450"/>
    <property type="match status" value="1"/>
</dbReference>
<comment type="similarity">
    <text evidence="3">Belongs to the cytochrome P450 family.</text>
</comment>
<sequence>MGKKGTARQLPPGPSGVPILGKHMAFLRNPLDFLMQAHLEFGPLVSLPVNGRTVVAAFGAEQVQAVVAGYGKEVDISMAGGVDLEFKGSIQGRGPLNASGAEHALFRRVTLRALRNSANSYAAVSMELTQRLLAGWTPGTEVDLLRHIPELSRRIFKYYMFGSDIGVTDPELDAAVDEWSSALDSIPRRIGSALLPYNVPGLSRGRSVRRSMSIMDARVAAIGDGSVKTRHFSLIEAVLQEMERADLNPNPALARELATQLYFAGLTSVGGTIVWTLLLLALHPKPTSDLLGELDREFGGRVPEPGDDAKQLPVFDAILDESMRLYPGSAYEFKRVHEDLEVDGYRLRSGSPLLLAPWVTQRSPDNFEDPERFRPERFAGRQRAYHKASFAPWGFGNRSCVGKGVSRTAIRTVVAGITQRYRLDLVPHQRIDVHSGSFGIRVLPRPGVRVRLARQDGETARSATPVTGSVVHGVPGQAGTARD</sequence>
<evidence type="ECO:0000256" key="4">
    <source>
        <dbReference type="SAM" id="MobiDB-lite"/>
    </source>
</evidence>
<reference evidence="5 6" key="1">
    <citation type="submission" date="2021-03" db="EMBL/GenBank/DDBJ databases">
        <title>Sequencing the genomes of 1000 actinobacteria strains.</title>
        <authorList>
            <person name="Klenk H.-P."/>
        </authorList>
    </citation>
    <scope>NUCLEOTIDE SEQUENCE [LARGE SCALE GENOMIC DNA]</scope>
    <source>
        <strain evidence="5 6">DSM 45510</strain>
    </source>
</reference>
<gene>
    <name evidence="5" type="ORF">JOM49_004481</name>
</gene>
<name>A0ABS4PU61_9PSEU</name>
<dbReference type="InterPro" id="IPR036396">
    <property type="entry name" value="Cyt_P450_sf"/>
</dbReference>
<keyword evidence="6" id="KW-1185">Reference proteome</keyword>
<evidence type="ECO:0000313" key="6">
    <source>
        <dbReference type="Proteomes" id="UP000741013"/>
    </source>
</evidence>
<evidence type="ECO:0000256" key="3">
    <source>
        <dbReference type="RuleBase" id="RU000461"/>
    </source>
</evidence>
<dbReference type="PROSITE" id="PS00086">
    <property type="entry name" value="CYTOCHROME_P450"/>
    <property type="match status" value="1"/>
</dbReference>